<dbReference type="RefSeq" id="WP_311883916.1">
    <property type="nucleotide sequence ID" value="NZ_CP119391.1"/>
</dbReference>
<dbReference type="Proteomes" id="UP001301869">
    <property type="component" value="Chromosome"/>
</dbReference>
<keyword evidence="3" id="KW-1185">Reference proteome</keyword>
<evidence type="ECO:0000313" key="3">
    <source>
        <dbReference type="Proteomes" id="UP001301869"/>
    </source>
</evidence>
<evidence type="ECO:0000256" key="1">
    <source>
        <dbReference type="SAM" id="MobiDB-lite"/>
    </source>
</evidence>
<evidence type="ECO:0000313" key="2">
    <source>
        <dbReference type="EMBL" id="WNK20306.1"/>
    </source>
</evidence>
<protein>
    <submittedName>
        <fullName evidence="2">Uncharacterized protein</fullName>
    </submittedName>
</protein>
<dbReference type="EMBL" id="CP119391">
    <property type="protein sequence ID" value="WNK20306.1"/>
    <property type="molecule type" value="Genomic_DNA"/>
</dbReference>
<reference evidence="2 3" key="1">
    <citation type="submission" date="2023-03" db="EMBL/GenBank/DDBJ databases">
        <title>Halomonas sp. nov., isolated from Korean tranditional fermented seafood 'Jeotgal'.</title>
        <authorList>
            <person name="Kim B."/>
            <person name="Shin N.-R."/>
        </authorList>
    </citation>
    <scope>NUCLEOTIDE SEQUENCE [LARGE SCALE GENOMIC DNA]</scope>
    <source>
        <strain evidence="2 3">SG2L-4</strain>
    </source>
</reference>
<name>A0ABY9YZU6_9GAMM</name>
<accession>A0ABY9YZU6</accession>
<feature type="region of interest" description="Disordered" evidence="1">
    <location>
        <begin position="20"/>
        <end position="48"/>
    </location>
</feature>
<proteinExistence type="predicted"/>
<sequence>MRDDQDQSLVFQHFLGAAVPAIRGGDDQPLAENDSNGEQASKEAPQPN</sequence>
<organism evidence="2 3">
    <name type="scientific">Halomonas piscis</name>
    <dbReference type="NCBI Taxonomy" id="3031727"/>
    <lineage>
        <taxon>Bacteria</taxon>
        <taxon>Pseudomonadati</taxon>
        <taxon>Pseudomonadota</taxon>
        <taxon>Gammaproteobacteria</taxon>
        <taxon>Oceanospirillales</taxon>
        <taxon>Halomonadaceae</taxon>
        <taxon>Halomonas</taxon>
    </lineage>
</organism>
<gene>
    <name evidence="2" type="ORF">P1P91_01040</name>
</gene>